<sequence length="48" mass="5488">MMKKMAVEELQKMLVKVSLNSVGKSIPATIYERKIPEAVLKMHNENTK</sequence>
<proteinExistence type="predicted"/>
<reference evidence="1 2" key="1">
    <citation type="submission" date="2014-07" db="EMBL/GenBank/DDBJ databases">
        <title>Draft genome of Clostridium celerecrescens 152B isolated from sediments associated with methane hydrate from Krishna Godavari basin.</title>
        <authorList>
            <person name="Honkalas V.S."/>
            <person name="Dabir A.P."/>
            <person name="Arora P."/>
            <person name="Dhakephalkar P.K."/>
        </authorList>
    </citation>
    <scope>NUCLEOTIDE SEQUENCE [LARGE SCALE GENOMIC DNA]</scope>
    <source>
        <strain evidence="1 2">152B</strain>
    </source>
</reference>
<name>A0A084JLC9_9FIRM</name>
<accession>A0A084JLC9</accession>
<evidence type="ECO:0000313" key="2">
    <source>
        <dbReference type="Proteomes" id="UP000028525"/>
    </source>
</evidence>
<dbReference type="EMBL" id="JPME01000015">
    <property type="protein sequence ID" value="KEZ89763.1"/>
    <property type="molecule type" value="Genomic_DNA"/>
</dbReference>
<keyword evidence="2" id="KW-1185">Reference proteome</keyword>
<dbReference type="Proteomes" id="UP000028525">
    <property type="component" value="Unassembled WGS sequence"/>
</dbReference>
<evidence type="ECO:0000313" key="1">
    <source>
        <dbReference type="EMBL" id="KEZ89763.1"/>
    </source>
</evidence>
<organism evidence="1 2">
    <name type="scientific">Lacrimispora celerecrescens</name>
    <dbReference type="NCBI Taxonomy" id="29354"/>
    <lineage>
        <taxon>Bacteria</taxon>
        <taxon>Bacillati</taxon>
        <taxon>Bacillota</taxon>
        <taxon>Clostridia</taxon>
        <taxon>Lachnospirales</taxon>
        <taxon>Lachnospiraceae</taxon>
        <taxon>Lacrimispora</taxon>
    </lineage>
</organism>
<dbReference type="OrthoDB" id="2061392at2"/>
<gene>
    <name evidence="1" type="ORF">IO98_13920</name>
</gene>
<dbReference type="AlphaFoldDB" id="A0A084JLC9"/>
<dbReference type="STRING" id="29354.IO98_13920"/>
<dbReference type="RefSeq" id="WP_038281914.1">
    <property type="nucleotide sequence ID" value="NZ_JPME01000015.1"/>
</dbReference>
<protein>
    <submittedName>
        <fullName evidence="1">Exodeoxyribonuclease V subunit alpha</fullName>
    </submittedName>
</protein>
<comment type="caution">
    <text evidence="1">The sequence shown here is derived from an EMBL/GenBank/DDBJ whole genome shotgun (WGS) entry which is preliminary data.</text>
</comment>